<evidence type="ECO:0000313" key="2">
    <source>
        <dbReference type="Proteomes" id="UP000492821"/>
    </source>
</evidence>
<organism evidence="2 3">
    <name type="scientific">Panagrellus redivivus</name>
    <name type="common">Microworm</name>
    <dbReference type="NCBI Taxonomy" id="6233"/>
    <lineage>
        <taxon>Eukaryota</taxon>
        <taxon>Metazoa</taxon>
        <taxon>Ecdysozoa</taxon>
        <taxon>Nematoda</taxon>
        <taxon>Chromadorea</taxon>
        <taxon>Rhabditida</taxon>
        <taxon>Tylenchina</taxon>
        <taxon>Panagrolaimomorpha</taxon>
        <taxon>Panagrolaimoidea</taxon>
        <taxon>Panagrolaimidae</taxon>
        <taxon>Panagrellus</taxon>
    </lineage>
</organism>
<reference evidence="2" key="1">
    <citation type="journal article" date="2013" name="Genetics">
        <title>The draft genome and transcriptome of Panagrellus redivivus are shaped by the harsh demands of a free-living lifestyle.</title>
        <authorList>
            <person name="Srinivasan J."/>
            <person name="Dillman A.R."/>
            <person name="Macchietto M.G."/>
            <person name="Heikkinen L."/>
            <person name="Lakso M."/>
            <person name="Fracchia K.M."/>
            <person name="Antoshechkin I."/>
            <person name="Mortazavi A."/>
            <person name="Wong G."/>
            <person name="Sternberg P.W."/>
        </authorList>
    </citation>
    <scope>NUCLEOTIDE SEQUENCE [LARGE SCALE GENOMIC DNA]</scope>
    <source>
        <strain evidence="2">MT8872</strain>
    </source>
</reference>
<feature type="compositionally biased region" description="Acidic residues" evidence="1">
    <location>
        <begin position="780"/>
        <end position="791"/>
    </location>
</feature>
<accession>A0A7E4VA79</accession>
<sequence length="835" mass="91994">MTQTCNDSLIISVPSKLLDPIHNKLVVKSYVNSLPDGRKWWIHCYPADKAESRKDALILMLRLTGGPASVSTHVSIKKTTFSHNQKFDVNKESDHNIVLLLGHEERALKSDKTIDIEVHGTFYFPNVNSQAVLPTLSGGFVLTEADVRDAAMGYCRSTSKVDVPSIPGLQWWLDYYPNGNSGKQAKTLMIFLRVSMAPVNVKLKYAIKNATRTVISGTKSFALKSVNALRDIVQLKHDNSNFKDGIVDGALTFVCFPTFTVPTEKVIPRPPSVKKTITGVMNSMSLQQASQSTSVESVVTPKLKSVPNSVIDSCTIDLNEADFLPSNRGKPKATPKRNIPEVPGLQWWIECYPAGNSTRDPMKRMVIFLRASAPIKMTATYYVPGTAIRRQLTDTIRSKAAQGFDYLIPHGKLLTRDAFKTGPIKLCCDVIIHMPQKSPPASVVAKPIKVRSPKVPAVTASVGKPPSIVTDSTFIVLNESVDLDPKHASKSISTLKRRVKGIPNLEWWLEIFPAGNSVKQAKTFIAFVRVSTVPVSVKAVYTFARTDITRQIQCSFISTGSRGANFTVSHATLTAANAFTNGNATFKCTVTFNPPEDQSNQMPSMPSSVSKPALQKAAKPTPVGTEKLAPQVAVIPPLPKQPIEQLSRSTHTLKFYAKREHFTNPNYIITSSKQKIQDDVEWFITSTPGGKDIDGNGCLTVYLNASTNVSGNVKYEVEGTHLRGSMNFRDSALIQIKQILHTDLDAYPLVKQFDIKIVATLGSSSRSTTPTTSSGFAEMDSSEWESDDDEEWQNCMTDNELLMYRLKMQDHETNKVLELLKRGSPVLIADGADFL</sequence>
<feature type="compositionally biased region" description="Low complexity" evidence="1">
    <location>
        <begin position="764"/>
        <end position="774"/>
    </location>
</feature>
<keyword evidence="2" id="KW-1185">Reference proteome</keyword>
<proteinExistence type="predicted"/>
<evidence type="ECO:0000313" key="3">
    <source>
        <dbReference type="WBParaSite" id="Pan_g18079.t1"/>
    </source>
</evidence>
<dbReference type="Proteomes" id="UP000492821">
    <property type="component" value="Unassembled WGS sequence"/>
</dbReference>
<evidence type="ECO:0000256" key="1">
    <source>
        <dbReference type="SAM" id="MobiDB-lite"/>
    </source>
</evidence>
<dbReference type="WBParaSite" id="Pan_g18079.t1">
    <property type="protein sequence ID" value="Pan_g18079.t1"/>
    <property type="gene ID" value="Pan_g18079"/>
</dbReference>
<protein>
    <submittedName>
        <fullName evidence="3">Ribonucleases P/MRP protein subunit POP1</fullName>
    </submittedName>
</protein>
<name>A0A7E4VA79_PANRE</name>
<feature type="region of interest" description="Disordered" evidence="1">
    <location>
        <begin position="764"/>
        <end position="791"/>
    </location>
</feature>
<dbReference type="AlphaFoldDB" id="A0A7E4VA79"/>
<reference evidence="3" key="2">
    <citation type="submission" date="2020-10" db="UniProtKB">
        <authorList>
            <consortium name="WormBaseParasite"/>
        </authorList>
    </citation>
    <scope>IDENTIFICATION</scope>
</reference>